<dbReference type="AlphaFoldDB" id="A0AAN8J584"/>
<evidence type="ECO:0000256" key="5">
    <source>
        <dbReference type="ARBA" id="ARBA00038137"/>
    </source>
</evidence>
<proteinExistence type="inferred from homology"/>
<dbReference type="PANTHER" id="PTHR31334:SF1">
    <property type="entry name" value="GUANINE NUCLEOTIDE EXCHANGE PROTEIN SMCR8"/>
    <property type="match status" value="1"/>
</dbReference>
<sequence>MFGEYAQVASYFGQNEAVEGDGNMSYPPSYLLPTFNAANPWSNEHNSKHGTHGDFIIIAEFSEIEGPKPLLTIPSDGGHGFDHNAFSVKIMAVDHQTSTTGFSISEDTQVILTDSGEFEVCAFVHHFALYDHEARGFVRPFCMAYVTKEERKLVNFYEEFSSQFRKVAQFFKYGNRMCFVKDLERHSKDLEYTKGVLIGRFNKPMPEQGCTEEAIYKDLQHIQSSLAEIRDILVILRPLLNDKRLESRFHTLESRAWRESNKKDKLDSLSLQEQWFTERGDQPASKYGSFNDAPDNPLHLFEKIHAYSPKLVEMKKKKKFDRTLRSLHELCSWGAKEGMKKMRLIYEHFKREAMILELEREETSLLDPPTSVLSCGQCITHNFLSGLSLRPADCPALSFPADLLQRWSSIDTLEGSFGSFKSVVSESSLTSAQSNDSFMLASEGFCDDDTLFSQPSDVEKSSPSVVRTDSNLSGSSSMTESDTMPSVYESCSNSPIKTPDKTMNDDITLDNVETSSLEQTSDIPEDNSVITTESEITITTCNSESQNTSESDSKLTDSSVDSIPDRGQMINSSVDSIPDTGQMINGVYIDPPSSDKNILRQYSEPDDTTDTTPSSEGTRLTRKPRGGIYTVGDLLFNLRYDSPGIGVLQVLNKYNNIQHIIYSILTGRLVLVVGQAKHEMEVIKLVTALSLFLPNHRRKHHAVVEWSSKPFRLTDLPRIKIAGVCRTEKRSIESVVKKYCSIIDVDKKVIIAPTYQGTLIHSIISKKKCFKIDADFIAFTHCWFMEIAAKAFIFYHSFCLGSTNIISHHSSVACHKQQYCNSVKGFITKLGIHEGDSPIIEYFAEIIKLLQIDQTSLPIDEGFKVSPVTLSYQSCQMFRC</sequence>
<name>A0AAN8J584_PATCE</name>
<evidence type="ECO:0000313" key="8">
    <source>
        <dbReference type="EMBL" id="KAK6170131.1"/>
    </source>
</evidence>
<evidence type="ECO:0000256" key="4">
    <source>
        <dbReference type="ARBA" id="ARBA00023006"/>
    </source>
</evidence>
<feature type="compositionally biased region" description="Polar residues" evidence="6">
    <location>
        <begin position="451"/>
        <end position="496"/>
    </location>
</feature>
<organism evidence="8 9">
    <name type="scientific">Patella caerulea</name>
    <name type="common">Rayed Mediterranean limpet</name>
    <dbReference type="NCBI Taxonomy" id="87958"/>
    <lineage>
        <taxon>Eukaryota</taxon>
        <taxon>Metazoa</taxon>
        <taxon>Spiralia</taxon>
        <taxon>Lophotrochozoa</taxon>
        <taxon>Mollusca</taxon>
        <taxon>Gastropoda</taxon>
        <taxon>Patellogastropoda</taxon>
        <taxon>Patelloidea</taxon>
        <taxon>Patellidae</taxon>
        <taxon>Patella</taxon>
    </lineage>
</organism>
<feature type="region of interest" description="Disordered" evidence="6">
    <location>
        <begin position="538"/>
        <end position="623"/>
    </location>
</feature>
<evidence type="ECO:0000256" key="3">
    <source>
        <dbReference type="ARBA" id="ARBA00022658"/>
    </source>
</evidence>
<comment type="similarity">
    <text evidence="5">Belongs to the SMCR8 family.</text>
</comment>
<dbReference type="InterPro" id="IPR037521">
    <property type="entry name" value="FLCN/SMCR8_DENN"/>
</dbReference>
<evidence type="ECO:0000313" key="9">
    <source>
        <dbReference type="Proteomes" id="UP001347796"/>
    </source>
</evidence>
<reference evidence="8 9" key="1">
    <citation type="submission" date="2024-01" db="EMBL/GenBank/DDBJ databases">
        <title>The genome of the rayed Mediterranean limpet Patella caerulea (Linnaeus, 1758).</title>
        <authorList>
            <person name="Anh-Thu Weber A."/>
            <person name="Halstead-Nussloch G."/>
        </authorList>
    </citation>
    <scope>NUCLEOTIDE SEQUENCE [LARGE SCALE GENOMIC DNA]</scope>
    <source>
        <strain evidence="8">AATW-2023a</strain>
        <tissue evidence="8">Whole specimen</tissue>
    </source>
</reference>
<evidence type="ECO:0000256" key="2">
    <source>
        <dbReference type="ARBA" id="ARBA00022490"/>
    </source>
</evidence>
<comment type="caution">
    <text evidence="8">The sequence shown here is derived from an EMBL/GenBank/DDBJ whole genome shotgun (WGS) entry which is preliminary data.</text>
</comment>
<feature type="compositionally biased region" description="Polar residues" evidence="6">
    <location>
        <begin position="546"/>
        <end position="561"/>
    </location>
</feature>
<keyword evidence="4" id="KW-0072">Autophagy</keyword>
<dbReference type="GO" id="GO:0005096">
    <property type="term" value="F:GTPase activator activity"/>
    <property type="evidence" value="ECO:0007669"/>
    <property type="project" value="InterPro"/>
</dbReference>
<evidence type="ECO:0000256" key="6">
    <source>
        <dbReference type="SAM" id="MobiDB-lite"/>
    </source>
</evidence>
<evidence type="ECO:0000259" key="7">
    <source>
        <dbReference type="PROSITE" id="PS51834"/>
    </source>
</evidence>
<dbReference type="GO" id="GO:0005737">
    <property type="term" value="C:cytoplasm"/>
    <property type="evidence" value="ECO:0007669"/>
    <property type="project" value="UniProtKB-SubCell"/>
</dbReference>
<dbReference type="EMBL" id="JAZGQO010000014">
    <property type="protein sequence ID" value="KAK6170131.1"/>
    <property type="molecule type" value="Genomic_DNA"/>
</dbReference>
<dbReference type="InterPro" id="IPR037520">
    <property type="entry name" value="Folliculin/SMCR8_longin"/>
</dbReference>
<dbReference type="PANTHER" id="PTHR31334">
    <property type="entry name" value="SMITH-MAGENIS SYNDROME REGION GENE 8 PROTEIN"/>
    <property type="match status" value="1"/>
</dbReference>
<comment type="subcellular location">
    <subcellularLocation>
        <location evidence="1">Cytoplasm</location>
    </subcellularLocation>
</comment>
<keyword evidence="2" id="KW-0963">Cytoplasm</keyword>
<dbReference type="GO" id="GO:0005085">
    <property type="term" value="F:guanyl-nucleotide exchange factor activity"/>
    <property type="evidence" value="ECO:0007669"/>
    <property type="project" value="UniProtKB-KW"/>
</dbReference>
<keyword evidence="3" id="KW-0344">Guanine-nucleotide releasing factor</keyword>
<feature type="domain" description="UDENN FLCN/SMCR8-type" evidence="7">
    <location>
        <begin position="46"/>
        <end position="848"/>
    </location>
</feature>
<dbReference type="Pfam" id="PF11704">
    <property type="entry name" value="Folliculin"/>
    <property type="match status" value="1"/>
</dbReference>
<dbReference type="Proteomes" id="UP001347796">
    <property type="component" value="Unassembled WGS sequence"/>
</dbReference>
<dbReference type="GO" id="GO:0032045">
    <property type="term" value="C:guanyl-nucleotide exchange factor complex"/>
    <property type="evidence" value="ECO:0007669"/>
    <property type="project" value="TreeGrafter"/>
</dbReference>
<gene>
    <name evidence="8" type="ORF">SNE40_018600</name>
</gene>
<accession>A0AAN8J584</accession>
<feature type="region of interest" description="Disordered" evidence="6">
    <location>
        <begin position="451"/>
        <end position="506"/>
    </location>
</feature>
<dbReference type="PROSITE" id="PS51834">
    <property type="entry name" value="DENN_FLCN_SMCR8"/>
    <property type="match status" value="1"/>
</dbReference>
<dbReference type="GO" id="GO:0006914">
    <property type="term" value="P:autophagy"/>
    <property type="evidence" value="ECO:0007669"/>
    <property type="project" value="UniProtKB-KW"/>
</dbReference>
<keyword evidence="9" id="KW-1185">Reference proteome</keyword>
<evidence type="ECO:0000256" key="1">
    <source>
        <dbReference type="ARBA" id="ARBA00004496"/>
    </source>
</evidence>
<protein>
    <recommendedName>
        <fullName evidence="7">UDENN FLCN/SMCR8-type domain-containing protein</fullName>
    </recommendedName>
</protein>